<comment type="caution">
    <text evidence="1">The sequence shown here is derived from an EMBL/GenBank/DDBJ whole genome shotgun (WGS) entry which is preliminary data.</text>
</comment>
<dbReference type="RefSeq" id="WP_345421923.1">
    <property type="nucleotide sequence ID" value="NZ_AP031496.1"/>
</dbReference>
<dbReference type="Proteomes" id="UP001409585">
    <property type="component" value="Unassembled WGS sequence"/>
</dbReference>
<dbReference type="Gene3D" id="2.60.120.620">
    <property type="entry name" value="q2cbj1_9rhob like domain"/>
    <property type="match status" value="1"/>
</dbReference>
<proteinExistence type="predicted"/>
<evidence type="ECO:0000313" key="1">
    <source>
        <dbReference type="EMBL" id="GAA4943621.1"/>
    </source>
</evidence>
<dbReference type="EMBL" id="BAABLX010000017">
    <property type="protein sequence ID" value="GAA4943621.1"/>
    <property type="molecule type" value="Genomic_DNA"/>
</dbReference>
<dbReference type="SUPFAM" id="SSF51197">
    <property type="entry name" value="Clavaminate synthase-like"/>
    <property type="match status" value="1"/>
</dbReference>
<dbReference type="AlphaFoldDB" id="A0AAV3U2L6"/>
<gene>
    <name evidence="1" type="ORF">GCM10025791_23100</name>
</gene>
<accession>A0AAV3U2L6</accession>
<sequence>MSTSRSSPGSNQERSKPSITDQGYRLLTGYCSADQLAALKTEAEALIERHYTPANLAAHSVYPSDSTDTRVSHAMMIAEGQSELPQVDHQGCPAVHKLLQRHNQLLAEFTGQQVAPSARCMLNYQNYFAGSKPVGEHFDGEYIRTQRASDGIEFSLIEGILPRYVAVLVIANENNGKGTELVDNATGAVYKPTMHPGDLLIFDNIRLRHRVPTMEKPRITLGLRNFDHLAVHFAADEQSFIGDDYSPIAEGWVSTSVNCNKRFADFMQQQWPAMKEDYSHYF</sequence>
<evidence type="ECO:0008006" key="3">
    <source>
        <dbReference type="Google" id="ProtNLM"/>
    </source>
</evidence>
<keyword evidence="2" id="KW-1185">Reference proteome</keyword>
<reference evidence="2" key="1">
    <citation type="journal article" date="2019" name="Int. J. Syst. Evol. Microbiol.">
        <title>The Global Catalogue of Microorganisms (GCM) 10K type strain sequencing project: providing services to taxonomists for standard genome sequencing and annotation.</title>
        <authorList>
            <consortium name="The Broad Institute Genomics Platform"/>
            <consortium name="The Broad Institute Genome Sequencing Center for Infectious Disease"/>
            <person name="Wu L."/>
            <person name="Ma J."/>
        </authorList>
    </citation>
    <scope>NUCLEOTIDE SEQUENCE [LARGE SCALE GENOMIC DNA]</scope>
    <source>
        <strain evidence="2">JCM 19134</strain>
    </source>
</reference>
<name>A0AAV3U2L6_9ALTE</name>
<evidence type="ECO:0000313" key="2">
    <source>
        <dbReference type="Proteomes" id="UP001409585"/>
    </source>
</evidence>
<organism evidence="1 2">
    <name type="scientific">Halioxenophilus aromaticivorans</name>
    <dbReference type="NCBI Taxonomy" id="1306992"/>
    <lineage>
        <taxon>Bacteria</taxon>
        <taxon>Pseudomonadati</taxon>
        <taxon>Pseudomonadota</taxon>
        <taxon>Gammaproteobacteria</taxon>
        <taxon>Alteromonadales</taxon>
        <taxon>Alteromonadaceae</taxon>
        <taxon>Halioxenophilus</taxon>
    </lineage>
</organism>
<protein>
    <recommendedName>
        <fullName evidence="3">Fe2OG dioxygenase domain-containing protein</fullName>
    </recommendedName>
</protein>